<evidence type="ECO:0000313" key="2">
    <source>
        <dbReference type="EMBL" id="NDV02627.1"/>
    </source>
</evidence>
<evidence type="ECO:0008006" key="4">
    <source>
        <dbReference type="Google" id="ProtNLM"/>
    </source>
</evidence>
<evidence type="ECO:0000313" key="3">
    <source>
        <dbReference type="Proteomes" id="UP000474757"/>
    </source>
</evidence>
<evidence type="ECO:0000256" key="1">
    <source>
        <dbReference type="SAM" id="MobiDB-lite"/>
    </source>
</evidence>
<dbReference type="AlphaFoldDB" id="A0A6B2JVV0"/>
<sequence length="536" mass="59052">MRQSTAESENETRAEAAETRRVLVVLGMHRSGTSMFTRLLSGLGADMPATLIGASPTNPAGHWESRKIQSLNDEILAALGGHWHDWRSLPEGWETSEVTEGFREEATADLGSEFGDSALFTLKDPRICRLAPFWLSILKEQGVEVAPIIVVRHPLEVATSLEERNRLPAPVGHLLWLSHVLDAEAATRGMRRCIVDYAAVIGGEAEAALTGIAETFGLDWPSEGDPGQLARAVDSRLHHHRAEDATLTGRPDLPEWLGPVWDVVKRWAQSGELDEEGTRVLDEARAGMRAAEPFLGPMTLRAREALLYGDRVRAAEWETHTTRKELAEQIEAHKALQAEMDAIAPEAARAAQELLDLRPRLEEGLEREAQLKADLKGRYDEIVNFSAVLLEMEESRGNAVRRADEASAQAEDAERRLAETSEAMRAREEQSARTDAELADVREQLARLQRSAATERQTLLRLVGALVTGGTRRRVSRGGRMNALLDAVRQTGIFDEAYYLATNPDVAKADIAPLEHFIHYGLAEGRAPNPAVADNA</sequence>
<accession>A0A6B2JVV0</accession>
<dbReference type="Proteomes" id="UP000474757">
    <property type="component" value="Unassembled WGS sequence"/>
</dbReference>
<keyword evidence="3" id="KW-1185">Reference proteome</keyword>
<protein>
    <recommendedName>
        <fullName evidence="4">Sulfotransferase family protein</fullName>
    </recommendedName>
</protein>
<organism evidence="2 3">
    <name type="scientific">Pseudoroseicyclus tamaricis</name>
    <dbReference type="NCBI Taxonomy" id="2705421"/>
    <lineage>
        <taxon>Bacteria</taxon>
        <taxon>Pseudomonadati</taxon>
        <taxon>Pseudomonadota</taxon>
        <taxon>Alphaproteobacteria</taxon>
        <taxon>Rhodobacterales</taxon>
        <taxon>Paracoccaceae</taxon>
        <taxon>Pseudoroseicyclus</taxon>
    </lineage>
</organism>
<feature type="region of interest" description="Disordered" evidence="1">
    <location>
        <begin position="416"/>
        <end position="436"/>
    </location>
</feature>
<dbReference type="SUPFAM" id="SSF52540">
    <property type="entry name" value="P-loop containing nucleoside triphosphate hydrolases"/>
    <property type="match status" value="1"/>
</dbReference>
<dbReference type="RefSeq" id="WP_163895765.1">
    <property type="nucleotide sequence ID" value="NZ_JAAFYS010000004.1"/>
</dbReference>
<name>A0A6B2JVV0_9RHOB</name>
<dbReference type="Gene3D" id="3.40.50.300">
    <property type="entry name" value="P-loop containing nucleotide triphosphate hydrolases"/>
    <property type="match status" value="1"/>
</dbReference>
<proteinExistence type="predicted"/>
<gene>
    <name evidence="2" type="ORF">GZA08_16790</name>
</gene>
<reference evidence="2 3" key="1">
    <citation type="submission" date="2020-02" db="EMBL/GenBank/DDBJ databases">
        <title>Pseudoroseicyclus tamarix, sp. nov., isolated from offshore sediment of a Tamarix chinensis forest.</title>
        <authorList>
            <person name="Gai Y."/>
        </authorList>
    </citation>
    <scope>NUCLEOTIDE SEQUENCE [LARGE SCALE GENOMIC DNA]</scope>
    <source>
        <strain evidence="2 3">CLL3-39</strain>
    </source>
</reference>
<dbReference type="InterPro" id="IPR027417">
    <property type="entry name" value="P-loop_NTPase"/>
</dbReference>
<dbReference type="EMBL" id="JAAGAB010000004">
    <property type="protein sequence ID" value="NDV02627.1"/>
    <property type="molecule type" value="Genomic_DNA"/>
</dbReference>
<comment type="caution">
    <text evidence="2">The sequence shown here is derived from an EMBL/GenBank/DDBJ whole genome shotgun (WGS) entry which is preliminary data.</text>
</comment>